<dbReference type="GO" id="GO:0016592">
    <property type="term" value="C:mediator complex"/>
    <property type="evidence" value="ECO:0007669"/>
    <property type="project" value="InterPro"/>
</dbReference>
<evidence type="ECO:0000313" key="11">
    <source>
        <dbReference type="Proteomes" id="UP000094020"/>
    </source>
</evidence>
<dbReference type="PANTHER" id="PTHR13104">
    <property type="entry name" value="MED-6-RELATED"/>
    <property type="match status" value="1"/>
</dbReference>
<evidence type="ECO:0000256" key="4">
    <source>
        <dbReference type="ARBA" id="ARBA00023015"/>
    </source>
</evidence>
<comment type="similarity">
    <text evidence="2 8">Belongs to the Mediator complex subunit 6 family.</text>
</comment>
<evidence type="ECO:0000256" key="1">
    <source>
        <dbReference type="ARBA" id="ARBA00004123"/>
    </source>
</evidence>
<keyword evidence="11" id="KW-1185">Reference proteome</keyword>
<evidence type="ECO:0000256" key="5">
    <source>
        <dbReference type="ARBA" id="ARBA00023163"/>
    </source>
</evidence>
<feature type="compositionally biased region" description="Basic and acidic residues" evidence="9">
    <location>
        <begin position="197"/>
        <end position="206"/>
    </location>
</feature>
<dbReference type="GO" id="GO:0006357">
    <property type="term" value="P:regulation of transcription by RNA polymerase II"/>
    <property type="evidence" value="ECO:0007669"/>
    <property type="project" value="InterPro"/>
</dbReference>
<keyword evidence="5 8" id="KW-0804">Transcription</keyword>
<keyword evidence="6 8" id="KW-0539">Nucleus</keyword>
<dbReference type="GO" id="GO:0003712">
    <property type="term" value="F:transcription coregulator activity"/>
    <property type="evidence" value="ECO:0007669"/>
    <property type="project" value="InterPro"/>
</dbReference>
<evidence type="ECO:0000256" key="2">
    <source>
        <dbReference type="ARBA" id="ARBA00007526"/>
    </source>
</evidence>
<dbReference type="Proteomes" id="UP000094020">
    <property type="component" value="Chromosome 5"/>
</dbReference>
<gene>
    <name evidence="8" type="primary">MED6</name>
    <name evidence="10" type="ORF">I206_104021</name>
</gene>
<feature type="region of interest" description="Disordered" evidence="9">
    <location>
        <begin position="172"/>
        <end position="213"/>
    </location>
</feature>
<dbReference type="EMBL" id="CP144523">
    <property type="protein sequence ID" value="WWC70075.1"/>
    <property type="molecule type" value="Genomic_DNA"/>
</dbReference>
<keyword evidence="4 8" id="KW-0805">Transcription regulation</keyword>
<evidence type="ECO:0000256" key="3">
    <source>
        <dbReference type="ARBA" id="ARBA00020634"/>
    </source>
</evidence>
<evidence type="ECO:0000256" key="8">
    <source>
        <dbReference type="RuleBase" id="RU364143"/>
    </source>
</evidence>
<comment type="function">
    <text evidence="8">Component of the Mediator complex, a coactivator involved in the regulated transcription of nearly all RNA polymerase II-dependent genes. Mediator functions as a bridge to convey information from gene-specific regulatory proteins to the basal RNA polymerase II transcription machinery. Mediator is recruited to promoters by direct interactions with regulatory proteins and serves as a scaffold for the assembly of a functional preinitiation complex with RNA polymerase II and the general transcription factors.</text>
</comment>
<dbReference type="InterPro" id="IPR038566">
    <property type="entry name" value="Mediator_Med6_sf"/>
</dbReference>
<organism evidence="10 11">
    <name type="scientific">Kwoniella pini CBS 10737</name>
    <dbReference type="NCBI Taxonomy" id="1296096"/>
    <lineage>
        <taxon>Eukaryota</taxon>
        <taxon>Fungi</taxon>
        <taxon>Dikarya</taxon>
        <taxon>Basidiomycota</taxon>
        <taxon>Agaricomycotina</taxon>
        <taxon>Tremellomycetes</taxon>
        <taxon>Tremellales</taxon>
        <taxon>Cryptococcaceae</taxon>
        <taxon>Kwoniella</taxon>
    </lineage>
</organism>
<dbReference type="GeneID" id="30172773"/>
<reference evidence="10" key="1">
    <citation type="submission" date="2013-07" db="EMBL/GenBank/DDBJ databases">
        <authorList>
            <consortium name="The Broad Institute Genome Sequencing Platform"/>
            <person name="Cuomo C."/>
            <person name="Litvintseva A."/>
            <person name="Chen Y."/>
            <person name="Heitman J."/>
            <person name="Sun S."/>
            <person name="Springer D."/>
            <person name="Dromer F."/>
            <person name="Young S.K."/>
            <person name="Zeng Q."/>
            <person name="Gargeya S."/>
            <person name="Fitzgerald M."/>
            <person name="Abouelleil A."/>
            <person name="Alvarado L."/>
            <person name="Berlin A.M."/>
            <person name="Chapman S.B."/>
            <person name="Dewar J."/>
            <person name="Goldberg J."/>
            <person name="Griggs A."/>
            <person name="Gujja S."/>
            <person name="Hansen M."/>
            <person name="Howarth C."/>
            <person name="Imamovic A."/>
            <person name="Larimer J."/>
            <person name="McCowan C."/>
            <person name="Murphy C."/>
            <person name="Pearson M."/>
            <person name="Priest M."/>
            <person name="Roberts A."/>
            <person name="Saif S."/>
            <person name="Shea T."/>
            <person name="Sykes S."/>
            <person name="Wortman J."/>
            <person name="Nusbaum C."/>
            <person name="Birren B."/>
        </authorList>
    </citation>
    <scope>NUCLEOTIDE SEQUENCE</scope>
    <source>
        <strain evidence="10">CBS 10737</strain>
    </source>
</reference>
<dbReference type="KEGG" id="kpin:30172773"/>
<reference evidence="10" key="2">
    <citation type="submission" date="2024-02" db="EMBL/GenBank/DDBJ databases">
        <title>Comparative genomics of Cryptococcus and Kwoniella reveals pathogenesis evolution and contrasting modes of karyotype evolution via chromosome fusion or intercentromeric recombination.</title>
        <authorList>
            <person name="Coelho M.A."/>
            <person name="David-Palma M."/>
            <person name="Shea T."/>
            <person name="Bowers K."/>
            <person name="McGinley-Smith S."/>
            <person name="Mohammad A.W."/>
            <person name="Gnirke A."/>
            <person name="Yurkov A.M."/>
            <person name="Nowrousian M."/>
            <person name="Sun S."/>
            <person name="Cuomo C.A."/>
            <person name="Heitman J."/>
        </authorList>
    </citation>
    <scope>NUCLEOTIDE SEQUENCE</scope>
    <source>
        <strain evidence="10">CBS 10737</strain>
    </source>
</reference>
<name>A0AAJ8L6K6_9TREE</name>
<comment type="subcellular location">
    <subcellularLocation>
        <location evidence="1 8">Nucleus</location>
    </subcellularLocation>
</comment>
<proteinExistence type="inferred from homology"/>
<dbReference type="AlphaFoldDB" id="A0AAJ8L6K6"/>
<protein>
    <recommendedName>
        <fullName evidence="3 8">Mediator of RNA polymerase II transcription subunit 6</fullName>
    </recommendedName>
    <alternativeName>
        <fullName evidence="7 8">Mediator complex subunit 6</fullName>
    </alternativeName>
</protein>
<dbReference type="Pfam" id="PF04934">
    <property type="entry name" value="Med6"/>
    <property type="match status" value="1"/>
</dbReference>
<evidence type="ECO:0000256" key="6">
    <source>
        <dbReference type="ARBA" id="ARBA00023242"/>
    </source>
</evidence>
<accession>A0AAJ8L6K6</accession>
<keyword evidence="8" id="KW-0010">Activator</keyword>
<sequence length="368" mass="41399">MADSNEEIDQNLSHIHWSWPEAIAANPARSLANADLAMDYFAYSPFWDTKSNNNVLRTQRRVENPTYGHAEEKIELNAFKSGFEYIISHAQPPDLFVIQKREVENSGKRDRVTGSWFILHEKIYQSPSIYDVVSARLRNASFLISKTLNSLSECHPSSNPRTTTVWRSLPPETEIENTTSKEIENDLINTADDIDGNEGKNKKKENSSTSTTNTTTFDWNLYHSLQTTRNSIESLNKLSKTKKNLKPNPIEEIKSIENQLSSQFGIGLQQQQQQQQFIQGQVNGINRTESIKSINTPINFNLAGIGNVISPSSIGFGNTIPNLNNFDISSSSPKILNNGISPNFNNNNNRTISLNGNSPLPNTYFNFN</sequence>
<comment type="subunit">
    <text evidence="8">Component of the Mediator complex.</text>
</comment>
<evidence type="ECO:0000313" key="10">
    <source>
        <dbReference type="EMBL" id="WWC70075.1"/>
    </source>
</evidence>
<evidence type="ECO:0000256" key="7">
    <source>
        <dbReference type="ARBA" id="ARBA00031259"/>
    </source>
</evidence>
<dbReference type="Gene3D" id="3.10.450.580">
    <property type="entry name" value="Mediator complex, subunit Med6"/>
    <property type="match status" value="1"/>
</dbReference>
<dbReference type="InterPro" id="IPR007018">
    <property type="entry name" value="Mediator_Med6"/>
</dbReference>
<evidence type="ECO:0000256" key="9">
    <source>
        <dbReference type="SAM" id="MobiDB-lite"/>
    </source>
</evidence>